<dbReference type="RefSeq" id="XP_024582893.1">
    <property type="nucleotide sequence ID" value="XM_024717389.1"/>
</dbReference>
<name>A0A0P1AXH2_PLAHL</name>
<evidence type="ECO:0000313" key="1">
    <source>
        <dbReference type="EMBL" id="CEG46524.1"/>
    </source>
</evidence>
<organism evidence="1 2">
    <name type="scientific">Plasmopara halstedii</name>
    <name type="common">Downy mildew of sunflower</name>
    <dbReference type="NCBI Taxonomy" id="4781"/>
    <lineage>
        <taxon>Eukaryota</taxon>
        <taxon>Sar</taxon>
        <taxon>Stramenopiles</taxon>
        <taxon>Oomycota</taxon>
        <taxon>Peronosporomycetes</taxon>
        <taxon>Peronosporales</taxon>
        <taxon>Peronosporaceae</taxon>
        <taxon>Plasmopara</taxon>
    </lineage>
</organism>
<dbReference type="GeneID" id="36397979"/>
<dbReference type="Proteomes" id="UP000054928">
    <property type="component" value="Unassembled WGS sequence"/>
</dbReference>
<evidence type="ECO:0000313" key="2">
    <source>
        <dbReference type="Proteomes" id="UP000054928"/>
    </source>
</evidence>
<sequence length="86" mass="9835">MCASTLNDKYYDFSAICGDRYLKLGRFFSECVLEAVRLDSVSACTTAYNFCFEQGRPQLSYVKIKINKMRGCGGCELENAECIYRR</sequence>
<proteinExistence type="predicted"/>
<dbReference type="EMBL" id="CCYD01002047">
    <property type="protein sequence ID" value="CEG46524.1"/>
    <property type="molecule type" value="Genomic_DNA"/>
</dbReference>
<dbReference type="AlphaFoldDB" id="A0A0P1AXH2"/>
<protein>
    <submittedName>
        <fullName evidence="1">Uncharacterized protein</fullName>
    </submittedName>
</protein>
<reference evidence="2" key="1">
    <citation type="submission" date="2014-09" db="EMBL/GenBank/DDBJ databases">
        <authorList>
            <person name="Sharma Rahul"/>
            <person name="Thines Marco"/>
        </authorList>
    </citation>
    <scope>NUCLEOTIDE SEQUENCE [LARGE SCALE GENOMIC DNA]</scope>
</reference>
<keyword evidence="2" id="KW-1185">Reference proteome</keyword>
<accession>A0A0P1AXH2</accession>